<keyword evidence="2" id="KW-1133">Transmembrane helix</keyword>
<reference evidence="3" key="1">
    <citation type="submission" date="2020-03" db="EMBL/GenBank/DDBJ databases">
        <authorList>
            <person name="Chebbi M.A."/>
            <person name="Drezen J.M."/>
        </authorList>
    </citation>
    <scope>NUCLEOTIDE SEQUENCE</scope>
    <source>
        <tissue evidence="3">Whole body</tissue>
    </source>
</reference>
<feature type="compositionally biased region" description="Polar residues" evidence="1">
    <location>
        <begin position="590"/>
        <end position="599"/>
    </location>
</feature>
<feature type="compositionally biased region" description="Acidic residues" evidence="1">
    <location>
        <begin position="569"/>
        <end position="588"/>
    </location>
</feature>
<proteinExistence type="predicted"/>
<dbReference type="EMBL" id="JAAOIC020000032">
    <property type="protein sequence ID" value="KAG8039869.1"/>
    <property type="molecule type" value="Genomic_DNA"/>
</dbReference>
<sequence length="599" mass="68016">MTGSRLGRGRGGRLAVYGGCAIVVFLLVFLYRAATTEMTRLRDLHVQCTHQQEALAAQLQVIFEYKERLEKSLTEEKNSNAAAKHDLQERANREKSLRDKDSIEALQRFNSLQQEHKLLKTEHQDLRDECEKVHKQALEERSQLETTLQKLRSQINKAQEDKKQSMEHLKNKYMELETEKIKIEKNYNELMKSNGNTDSTIEHLRKEVFQLQRELEDSKASCKLAATAAEKGDNKAVESVGQPSVEKEPKKRLAQQQSAPSLQQVSQPSNNDGDNPQPIQAPRNHQPIDNSLENNQDDKDQNINNIGFIQKNGMIVPAGANDIERDNEQKSLPLPYVVKRKNYNDNDKGEQIKLNREKIDDDNINNNNDNNPINLVVNVAKESTVGSYTKSSTNSSSIVSSDKLLPNAVVAPVKSVSRGKLPVGVLPIPKLVDQKVDTEELRKINLNRISLSEDNKNSNNNLNIDGNNNLNRNNNHNNHNGVRQTKNSEEAPGNIEHNVVDKHVADQILGRQENPPWYRVKPGVQEIGDEPNHLRKLPEHDAAIQQGDNEQYDNGDYYKEPQQKNSDINLEEGEEEEEEEEDGDEEPFDYQNNAGDKHK</sequence>
<name>A0A8J5R7F0_9HYME</name>
<feature type="compositionally biased region" description="Low complexity" evidence="1">
    <location>
        <begin position="457"/>
        <end position="480"/>
    </location>
</feature>
<protein>
    <recommendedName>
        <fullName evidence="5">Golgi integral membrane protein 4</fullName>
    </recommendedName>
</protein>
<dbReference type="GO" id="GO:0000139">
    <property type="term" value="C:Golgi membrane"/>
    <property type="evidence" value="ECO:0007669"/>
    <property type="project" value="InterPro"/>
</dbReference>
<feature type="region of interest" description="Disordered" evidence="1">
    <location>
        <begin position="76"/>
        <end position="99"/>
    </location>
</feature>
<evidence type="ECO:0000256" key="2">
    <source>
        <dbReference type="SAM" id="Phobius"/>
    </source>
</evidence>
<dbReference type="InterPro" id="IPR042336">
    <property type="entry name" value="GOLIM4"/>
</dbReference>
<gene>
    <name evidence="3" type="ORF">G9C98_000598</name>
</gene>
<feature type="region of interest" description="Disordered" evidence="1">
    <location>
        <begin position="540"/>
        <end position="599"/>
    </location>
</feature>
<keyword evidence="2" id="KW-0812">Transmembrane</keyword>
<dbReference type="Proteomes" id="UP000729913">
    <property type="component" value="Unassembled WGS sequence"/>
</dbReference>
<evidence type="ECO:0008006" key="5">
    <source>
        <dbReference type="Google" id="ProtNLM"/>
    </source>
</evidence>
<feature type="transmembrane region" description="Helical" evidence="2">
    <location>
        <begin position="14"/>
        <end position="34"/>
    </location>
</feature>
<evidence type="ECO:0000256" key="1">
    <source>
        <dbReference type="SAM" id="MobiDB-lite"/>
    </source>
</evidence>
<dbReference type="AlphaFoldDB" id="A0A8J5R7F0"/>
<feature type="region of interest" description="Disordered" evidence="1">
    <location>
        <begin position="452"/>
        <end position="495"/>
    </location>
</feature>
<evidence type="ECO:0000313" key="4">
    <source>
        <dbReference type="Proteomes" id="UP000729913"/>
    </source>
</evidence>
<reference evidence="3" key="2">
    <citation type="submission" date="2021-04" db="EMBL/GenBank/DDBJ databases">
        <title>Genome-wide patterns of bracovirus chromosomal integration into multiple host tissues during parasitism.</title>
        <authorList>
            <person name="Chebbi M.A.C."/>
        </authorList>
    </citation>
    <scope>NUCLEOTIDE SEQUENCE</scope>
    <source>
        <tissue evidence="3">Whole body</tissue>
    </source>
</reference>
<comment type="caution">
    <text evidence="3">The sequence shown here is derived from an EMBL/GenBank/DDBJ whole genome shotgun (WGS) entry which is preliminary data.</text>
</comment>
<accession>A0A8J5R7F0</accession>
<feature type="compositionally biased region" description="Low complexity" evidence="1">
    <location>
        <begin position="254"/>
        <end position="269"/>
    </location>
</feature>
<keyword evidence="2" id="KW-0472">Membrane</keyword>
<keyword evidence="4" id="KW-1185">Reference proteome</keyword>
<feature type="region of interest" description="Disordered" evidence="1">
    <location>
        <begin position="228"/>
        <end position="303"/>
    </location>
</feature>
<dbReference type="PANTHER" id="PTHR22909">
    <property type="entry name" value="GOLGI INTEGRAL MEMBRANE PROTEIN 4"/>
    <property type="match status" value="1"/>
</dbReference>
<evidence type="ECO:0000313" key="3">
    <source>
        <dbReference type="EMBL" id="KAG8039869.1"/>
    </source>
</evidence>
<dbReference type="OrthoDB" id="6288648at2759"/>
<dbReference type="PANTHER" id="PTHR22909:SF24">
    <property type="entry name" value="GOLGI INTEGRAL MEMBRANE PROTEIN 4-RELATED"/>
    <property type="match status" value="1"/>
</dbReference>
<organism evidence="3 4">
    <name type="scientific">Cotesia typhae</name>
    <dbReference type="NCBI Taxonomy" id="2053667"/>
    <lineage>
        <taxon>Eukaryota</taxon>
        <taxon>Metazoa</taxon>
        <taxon>Ecdysozoa</taxon>
        <taxon>Arthropoda</taxon>
        <taxon>Hexapoda</taxon>
        <taxon>Insecta</taxon>
        <taxon>Pterygota</taxon>
        <taxon>Neoptera</taxon>
        <taxon>Endopterygota</taxon>
        <taxon>Hymenoptera</taxon>
        <taxon>Apocrita</taxon>
        <taxon>Ichneumonoidea</taxon>
        <taxon>Braconidae</taxon>
        <taxon>Microgastrinae</taxon>
        <taxon>Cotesia</taxon>
    </lineage>
</organism>